<gene>
    <name evidence="1" type="ORF">HC246_08000</name>
</gene>
<name>A0ABX1LPB1_9CYAN</name>
<reference evidence="1 2" key="1">
    <citation type="submission" date="2020-03" db="EMBL/GenBank/DDBJ databases">
        <title>Draft Genome Sequence of 2-Methylisoborneol Producing Pseudanabaena yagii Strain GIHE-NHR1 Isolated from North Han River in South Korea.</title>
        <authorList>
            <person name="Jeong J."/>
        </authorList>
    </citation>
    <scope>NUCLEOTIDE SEQUENCE [LARGE SCALE GENOMIC DNA]</scope>
    <source>
        <strain evidence="1 2">GIHE-NHR1</strain>
    </source>
</reference>
<sequence>MLLYLVPSNFAIANDAEGAIALLTCDDKFKRSLTVLKERLKHLYRDLISAIAPLANIFF</sequence>
<dbReference type="EMBL" id="JAAVJL010000001">
    <property type="protein sequence ID" value="NMF57965.1"/>
    <property type="molecule type" value="Genomic_DNA"/>
</dbReference>
<accession>A0ABX1LPB1</accession>
<organism evidence="1 2">
    <name type="scientific">Pseudanabaena yagii GIHE-NHR1</name>
    <dbReference type="NCBI Taxonomy" id="2722753"/>
    <lineage>
        <taxon>Bacteria</taxon>
        <taxon>Bacillati</taxon>
        <taxon>Cyanobacteriota</taxon>
        <taxon>Cyanophyceae</taxon>
        <taxon>Pseudanabaenales</taxon>
        <taxon>Pseudanabaenaceae</taxon>
        <taxon>Pseudanabaena</taxon>
        <taxon>Pseudanabaena yagii</taxon>
    </lineage>
</organism>
<comment type="caution">
    <text evidence="1">The sequence shown here is derived from an EMBL/GenBank/DDBJ whole genome shotgun (WGS) entry which is preliminary data.</text>
</comment>
<keyword evidence="2" id="KW-1185">Reference proteome</keyword>
<evidence type="ECO:0000313" key="1">
    <source>
        <dbReference type="EMBL" id="NMF57965.1"/>
    </source>
</evidence>
<dbReference type="Proteomes" id="UP000738376">
    <property type="component" value="Unassembled WGS sequence"/>
</dbReference>
<proteinExistence type="predicted"/>
<dbReference type="RefSeq" id="WP_169362923.1">
    <property type="nucleotide sequence ID" value="NZ_JAAVJL010000001.1"/>
</dbReference>
<evidence type="ECO:0000313" key="2">
    <source>
        <dbReference type="Proteomes" id="UP000738376"/>
    </source>
</evidence>
<protein>
    <submittedName>
        <fullName evidence="1">Uncharacterized protein</fullName>
    </submittedName>
</protein>